<organism evidence="1">
    <name type="scientific">Tanacetum cinerariifolium</name>
    <name type="common">Dalmatian daisy</name>
    <name type="synonym">Chrysanthemum cinerariifolium</name>
    <dbReference type="NCBI Taxonomy" id="118510"/>
    <lineage>
        <taxon>Eukaryota</taxon>
        <taxon>Viridiplantae</taxon>
        <taxon>Streptophyta</taxon>
        <taxon>Embryophyta</taxon>
        <taxon>Tracheophyta</taxon>
        <taxon>Spermatophyta</taxon>
        <taxon>Magnoliopsida</taxon>
        <taxon>eudicotyledons</taxon>
        <taxon>Gunneridae</taxon>
        <taxon>Pentapetalae</taxon>
        <taxon>asterids</taxon>
        <taxon>campanulids</taxon>
        <taxon>Asterales</taxon>
        <taxon>Asteraceae</taxon>
        <taxon>Asteroideae</taxon>
        <taxon>Anthemideae</taxon>
        <taxon>Anthemidinae</taxon>
        <taxon>Tanacetum</taxon>
    </lineage>
</organism>
<dbReference type="AlphaFoldDB" id="A0A699XV16"/>
<comment type="caution">
    <text evidence="1">The sequence shown here is derived from an EMBL/GenBank/DDBJ whole genome shotgun (WGS) entry which is preliminary data.</text>
</comment>
<name>A0A699XV16_TANCI</name>
<protein>
    <submittedName>
        <fullName evidence="1">Uncharacterized protein</fullName>
    </submittedName>
</protein>
<reference evidence="1" key="1">
    <citation type="journal article" date="2019" name="Sci. Rep.">
        <title>Draft genome of Tanacetum cinerariifolium, the natural source of mosquito coil.</title>
        <authorList>
            <person name="Yamashiro T."/>
            <person name="Shiraishi A."/>
            <person name="Satake H."/>
            <person name="Nakayama K."/>
        </authorList>
    </citation>
    <scope>NUCLEOTIDE SEQUENCE</scope>
</reference>
<evidence type="ECO:0000313" key="1">
    <source>
        <dbReference type="EMBL" id="GFD59824.1"/>
    </source>
</evidence>
<feature type="non-terminal residue" evidence="1">
    <location>
        <position position="1"/>
    </location>
</feature>
<accession>A0A699XV16</accession>
<gene>
    <name evidence="1" type="ORF">Tci_931793</name>
</gene>
<feature type="non-terminal residue" evidence="1">
    <location>
        <position position="64"/>
    </location>
</feature>
<proteinExistence type="predicted"/>
<sequence length="64" mass="7075">VIGPELAVGGAFLAVGQLREFEKLQVFIAGQNDHRLTHEATVEVQAHGQRHLEEVLAEFGRQAR</sequence>
<dbReference type="EMBL" id="BKCJ011869707">
    <property type="protein sequence ID" value="GFD59824.1"/>
    <property type="molecule type" value="Genomic_DNA"/>
</dbReference>